<dbReference type="Gene3D" id="2.40.50.140">
    <property type="entry name" value="Nucleic acid-binding proteins"/>
    <property type="match status" value="1"/>
</dbReference>
<feature type="transmembrane region" description="Helical" evidence="1">
    <location>
        <begin position="82"/>
        <end position="101"/>
    </location>
</feature>
<dbReference type="Proteomes" id="UP000198304">
    <property type="component" value="Unassembled WGS sequence"/>
</dbReference>
<evidence type="ECO:0008006" key="4">
    <source>
        <dbReference type="Google" id="ProtNLM"/>
    </source>
</evidence>
<dbReference type="RefSeq" id="WP_242975017.1">
    <property type="nucleotide sequence ID" value="NZ_FZOJ01000002.1"/>
</dbReference>
<sequence>MLETLSERGKNELIDRLTELVVLERIYWYLAIPFTVLFIIQLATTFIGLDSADGMEGVEEGLDVDDDFEPGSTFNLFTVKNFITFFTVFGWSGITFSNAGMGNFITLLLSAILGIVVMLIVSALFYFATKLTYNGTMQIEHAKGATGKVYIPIPAKRNGVGKVSITFQDSFRELEAMTDDENSISTGTVVEVMDVVSNRILLVKKNN</sequence>
<gene>
    <name evidence="2" type="ORF">SAMN05446037_1002287</name>
</gene>
<name>A0A239AV04_9FIRM</name>
<protein>
    <recommendedName>
        <fullName evidence="4">NfeD-like C-terminal, partner-binding</fullName>
    </recommendedName>
</protein>
<keyword evidence="1" id="KW-1133">Transmembrane helix</keyword>
<accession>A0A239AV04</accession>
<feature type="transmembrane region" description="Helical" evidence="1">
    <location>
        <begin position="26"/>
        <end position="49"/>
    </location>
</feature>
<dbReference type="InterPro" id="IPR012340">
    <property type="entry name" value="NA-bd_OB-fold"/>
</dbReference>
<proteinExistence type="predicted"/>
<evidence type="ECO:0000313" key="2">
    <source>
        <dbReference type="EMBL" id="SNR99545.1"/>
    </source>
</evidence>
<evidence type="ECO:0000256" key="1">
    <source>
        <dbReference type="SAM" id="Phobius"/>
    </source>
</evidence>
<keyword evidence="1" id="KW-0472">Membrane</keyword>
<organism evidence="2 3">
    <name type="scientific">Anaerovirgula multivorans</name>
    <dbReference type="NCBI Taxonomy" id="312168"/>
    <lineage>
        <taxon>Bacteria</taxon>
        <taxon>Bacillati</taxon>
        <taxon>Bacillota</taxon>
        <taxon>Clostridia</taxon>
        <taxon>Peptostreptococcales</taxon>
        <taxon>Natronincolaceae</taxon>
        <taxon>Anaerovirgula</taxon>
    </lineage>
</organism>
<keyword evidence="1" id="KW-0812">Transmembrane</keyword>
<evidence type="ECO:0000313" key="3">
    <source>
        <dbReference type="Proteomes" id="UP000198304"/>
    </source>
</evidence>
<feature type="transmembrane region" description="Helical" evidence="1">
    <location>
        <begin position="107"/>
        <end position="128"/>
    </location>
</feature>
<reference evidence="2 3" key="1">
    <citation type="submission" date="2017-06" db="EMBL/GenBank/DDBJ databases">
        <authorList>
            <person name="Kim H.J."/>
            <person name="Triplett B.A."/>
        </authorList>
    </citation>
    <scope>NUCLEOTIDE SEQUENCE [LARGE SCALE GENOMIC DNA]</scope>
    <source>
        <strain evidence="2 3">SCA</strain>
    </source>
</reference>
<keyword evidence="3" id="KW-1185">Reference proteome</keyword>
<dbReference type="EMBL" id="FZOJ01000002">
    <property type="protein sequence ID" value="SNR99545.1"/>
    <property type="molecule type" value="Genomic_DNA"/>
</dbReference>
<dbReference type="AlphaFoldDB" id="A0A239AV04"/>